<dbReference type="InParanoid" id="A0A0C2T1L3"/>
<evidence type="ECO:0000313" key="2">
    <source>
        <dbReference type="Proteomes" id="UP000054549"/>
    </source>
</evidence>
<organism evidence="1 2">
    <name type="scientific">Amanita muscaria (strain Koide BX008)</name>
    <dbReference type="NCBI Taxonomy" id="946122"/>
    <lineage>
        <taxon>Eukaryota</taxon>
        <taxon>Fungi</taxon>
        <taxon>Dikarya</taxon>
        <taxon>Basidiomycota</taxon>
        <taxon>Agaricomycotina</taxon>
        <taxon>Agaricomycetes</taxon>
        <taxon>Agaricomycetidae</taxon>
        <taxon>Agaricales</taxon>
        <taxon>Pluteineae</taxon>
        <taxon>Amanitaceae</taxon>
        <taxon>Amanita</taxon>
    </lineage>
</organism>
<evidence type="ECO:0000313" key="1">
    <source>
        <dbReference type="EMBL" id="KIL60344.1"/>
    </source>
</evidence>
<dbReference type="EMBL" id="KN818300">
    <property type="protein sequence ID" value="KIL60344.1"/>
    <property type="molecule type" value="Genomic_DNA"/>
</dbReference>
<gene>
    <name evidence="1" type="ORF">M378DRAFT_168228</name>
</gene>
<dbReference type="Proteomes" id="UP000054549">
    <property type="component" value="Unassembled WGS sequence"/>
</dbReference>
<dbReference type="AlphaFoldDB" id="A0A0C2T1L3"/>
<dbReference type="HOGENOM" id="CLU_2654009_0_0_1"/>
<sequence>MPAAIITLTCGRTYPTGFTPLKMIMEGCKIAQSEFKVHSADEIKGVANNVLGDLRNVAAQQTAALCTKLEHYWSEK</sequence>
<accession>A0A0C2T1L3</accession>
<protein>
    <submittedName>
        <fullName evidence="1">Uncharacterized protein</fullName>
    </submittedName>
</protein>
<name>A0A0C2T1L3_AMAMK</name>
<keyword evidence="2" id="KW-1185">Reference proteome</keyword>
<proteinExistence type="predicted"/>
<reference evidence="1 2" key="1">
    <citation type="submission" date="2014-04" db="EMBL/GenBank/DDBJ databases">
        <title>Evolutionary Origins and Diversification of the Mycorrhizal Mutualists.</title>
        <authorList>
            <consortium name="DOE Joint Genome Institute"/>
            <consortium name="Mycorrhizal Genomics Consortium"/>
            <person name="Kohler A."/>
            <person name="Kuo A."/>
            <person name="Nagy L.G."/>
            <person name="Floudas D."/>
            <person name="Copeland A."/>
            <person name="Barry K.W."/>
            <person name="Cichocki N."/>
            <person name="Veneault-Fourrey C."/>
            <person name="LaButti K."/>
            <person name="Lindquist E.A."/>
            <person name="Lipzen A."/>
            <person name="Lundell T."/>
            <person name="Morin E."/>
            <person name="Murat C."/>
            <person name="Riley R."/>
            <person name="Ohm R."/>
            <person name="Sun H."/>
            <person name="Tunlid A."/>
            <person name="Henrissat B."/>
            <person name="Grigoriev I.V."/>
            <person name="Hibbett D.S."/>
            <person name="Martin F."/>
        </authorList>
    </citation>
    <scope>NUCLEOTIDE SEQUENCE [LARGE SCALE GENOMIC DNA]</scope>
    <source>
        <strain evidence="1 2">Koide BX008</strain>
    </source>
</reference>